<feature type="transmembrane region" description="Helical" evidence="1">
    <location>
        <begin position="36"/>
        <end position="57"/>
    </location>
</feature>
<dbReference type="Proteomes" id="UP000033982">
    <property type="component" value="Unassembled WGS sequence"/>
</dbReference>
<reference evidence="2 3" key="1">
    <citation type="journal article" date="2015" name="Nature">
        <title>rRNA introns, odd ribosomes, and small enigmatic genomes across a large radiation of phyla.</title>
        <authorList>
            <person name="Brown C.T."/>
            <person name="Hug L.A."/>
            <person name="Thomas B.C."/>
            <person name="Sharon I."/>
            <person name="Castelle C.J."/>
            <person name="Singh A."/>
            <person name="Wilkins M.J."/>
            <person name="Williams K.H."/>
            <person name="Banfield J.F."/>
        </authorList>
    </citation>
    <scope>NUCLEOTIDE SEQUENCE [LARGE SCALE GENOMIC DNA]</scope>
</reference>
<gene>
    <name evidence="2" type="ORF">UY58_C0007G0013</name>
</gene>
<name>A0A0G1WEN8_9BACT</name>
<organism evidence="2 3">
    <name type="scientific">Candidatus Magasanikbacteria bacterium GW2011_GWA2_50_22</name>
    <dbReference type="NCBI Taxonomy" id="1619043"/>
    <lineage>
        <taxon>Bacteria</taxon>
        <taxon>Candidatus Magasanikiibacteriota</taxon>
    </lineage>
</organism>
<evidence type="ECO:0000313" key="2">
    <source>
        <dbReference type="EMBL" id="KKW17256.1"/>
    </source>
</evidence>
<accession>A0A0G1WEN8</accession>
<protein>
    <submittedName>
        <fullName evidence="2">Uncharacterized protein</fullName>
    </submittedName>
</protein>
<comment type="caution">
    <text evidence="2">The sequence shown here is derived from an EMBL/GenBank/DDBJ whole genome shotgun (WGS) entry which is preliminary data.</text>
</comment>
<proteinExistence type="predicted"/>
<dbReference type="EMBL" id="LCQN01000007">
    <property type="protein sequence ID" value="KKW17256.1"/>
    <property type="molecule type" value="Genomic_DNA"/>
</dbReference>
<keyword evidence="1" id="KW-0812">Transmembrane</keyword>
<evidence type="ECO:0000256" key="1">
    <source>
        <dbReference type="SAM" id="Phobius"/>
    </source>
</evidence>
<feature type="transmembrane region" description="Helical" evidence="1">
    <location>
        <begin position="7"/>
        <end position="30"/>
    </location>
</feature>
<keyword evidence="1" id="KW-1133">Transmembrane helix</keyword>
<dbReference type="AlphaFoldDB" id="A0A0G1WEN8"/>
<keyword evidence="1" id="KW-0472">Membrane</keyword>
<evidence type="ECO:0000313" key="3">
    <source>
        <dbReference type="Proteomes" id="UP000033982"/>
    </source>
</evidence>
<sequence length="64" mass="7094">MNVRPESFDILGLIAFPSIALLSLYALITGNTLPRWALFLLLFIGIAGLIIDGVIVYKTFLKKQ</sequence>